<reference evidence="3 4" key="1">
    <citation type="journal article" date="2015" name="Appl. Environ. Microbiol.">
        <title>The Enterobacterium Trabulsiella odontotermitis Presents Novel Adaptations Related to Its Association with Fungus-Growing Termites.</title>
        <authorList>
            <person name="Sapountzis P."/>
            <person name="Gruntjes T."/>
            <person name="Otani S."/>
            <person name="Estevez J."/>
            <person name="da Costa R.R."/>
            <person name="Plunkett G.3rd."/>
            <person name="Perna N.T."/>
            <person name="Poulsen M."/>
        </authorList>
    </citation>
    <scope>NUCLEOTIDE SEQUENCE [LARGE SCALE GENOMIC DNA]</scope>
    <source>
        <strain evidence="3 4">12</strain>
    </source>
</reference>
<dbReference type="InterPro" id="IPR008966">
    <property type="entry name" value="Adhesion_dom_sf"/>
</dbReference>
<evidence type="ECO:0000259" key="2">
    <source>
        <dbReference type="Pfam" id="PF00419"/>
    </source>
</evidence>
<dbReference type="EMBL" id="JNGI01000008">
    <property type="protein sequence ID" value="KNC95731.1"/>
    <property type="molecule type" value="Genomic_DNA"/>
</dbReference>
<dbReference type="InterPro" id="IPR036937">
    <property type="entry name" value="Adhesion_dom_fimbrial_sf"/>
</dbReference>
<dbReference type="InterPro" id="IPR000259">
    <property type="entry name" value="Adhesion_dom_fimbrial"/>
</dbReference>
<gene>
    <name evidence="3" type="ORF">GM31_22730</name>
</gene>
<feature type="signal peptide" evidence="1">
    <location>
        <begin position="1"/>
        <end position="21"/>
    </location>
</feature>
<protein>
    <submittedName>
        <fullName evidence="3">Fimbrial protein</fullName>
    </submittedName>
</protein>
<feature type="chain" id="PRO_5005539420" evidence="1">
    <location>
        <begin position="22"/>
        <end position="207"/>
    </location>
</feature>
<dbReference type="Pfam" id="PF00419">
    <property type="entry name" value="Fimbrial"/>
    <property type="match status" value="1"/>
</dbReference>
<dbReference type="STRING" id="379893.GCA_001297775_03169"/>
<dbReference type="Gene3D" id="2.60.40.1090">
    <property type="entry name" value="Fimbrial-type adhesion domain"/>
    <property type="match status" value="1"/>
</dbReference>
<keyword evidence="4" id="KW-1185">Reference proteome</keyword>
<evidence type="ECO:0000256" key="1">
    <source>
        <dbReference type="SAM" id="SignalP"/>
    </source>
</evidence>
<dbReference type="GO" id="GO:0043709">
    <property type="term" value="P:cell adhesion involved in single-species biofilm formation"/>
    <property type="evidence" value="ECO:0007669"/>
    <property type="project" value="TreeGrafter"/>
</dbReference>
<proteinExistence type="predicted"/>
<sequence length="207" mass="22640">MPHKLPLLALLALGVTFQTCADVPLLPSHNNRDSASEESGIVRFHGYVYASPCVLMTQSRIQDIEMGEISARQFHQAGDRSQPVRFTLYLKDCLKGATQARSSIASKTTGNDWRAYSTGEQAVQVTFIGESDINNRNLIRTTGTTQGAGVRLMDMKGNPLDVNQTNAPYLVNPGDSELNFLAALESTGRQVTAGEFSGLVRLKMEYL</sequence>
<feature type="domain" description="Fimbrial-type adhesion" evidence="2">
    <location>
        <begin position="43"/>
        <end position="206"/>
    </location>
</feature>
<dbReference type="OrthoDB" id="6588643at2"/>
<dbReference type="SUPFAM" id="SSF49401">
    <property type="entry name" value="Bacterial adhesins"/>
    <property type="match status" value="1"/>
</dbReference>
<dbReference type="PATRIC" id="fig|379893.4.peg.4609"/>
<dbReference type="PANTHER" id="PTHR33420">
    <property type="entry name" value="FIMBRIAL SUBUNIT ELFA-RELATED"/>
    <property type="match status" value="1"/>
</dbReference>
<organism evidence="3 4">
    <name type="scientific">Trabulsiella odontotermitis</name>
    <dbReference type="NCBI Taxonomy" id="379893"/>
    <lineage>
        <taxon>Bacteria</taxon>
        <taxon>Pseudomonadati</taxon>
        <taxon>Pseudomonadota</taxon>
        <taxon>Gammaproteobacteria</taxon>
        <taxon>Enterobacterales</taxon>
        <taxon>Enterobacteriaceae</taxon>
        <taxon>Trabulsiella</taxon>
    </lineage>
</organism>
<dbReference type="AlphaFoldDB" id="A0A0L0H484"/>
<dbReference type="GO" id="GO:0009289">
    <property type="term" value="C:pilus"/>
    <property type="evidence" value="ECO:0007669"/>
    <property type="project" value="InterPro"/>
</dbReference>
<evidence type="ECO:0000313" key="3">
    <source>
        <dbReference type="EMBL" id="KNC95731.1"/>
    </source>
</evidence>
<dbReference type="RefSeq" id="WP_049855607.1">
    <property type="nucleotide sequence ID" value="NZ_JNGI01000008.1"/>
</dbReference>
<evidence type="ECO:0000313" key="4">
    <source>
        <dbReference type="Proteomes" id="UP000037393"/>
    </source>
</evidence>
<name>A0A0L0H484_9ENTR</name>
<dbReference type="Proteomes" id="UP000037393">
    <property type="component" value="Unassembled WGS sequence"/>
</dbReference>
<dbReference type="InterPro" id="IPR050263">
    <property type="entry name" value="Bact_Fimbrial_Adh_Pro"/>
</dbReference>
<accession>A0A0L0H484</accession>
<keyword evidence="1" id="KW-0732">Signal</keyword>
<comment type="caution">
    <text evidence="3">The sequence shown here is derived from an EMBL/GenBank/DDBJ whole genome shotgun (WGS) entry which is preliminary data.</text>
</comment>
<dbReference type="PANTHER" id="PTHR33420:SF26">
    <property type="entry name" value="FIMBRIAL SUBUNIT"/>
    <property type="match status" value="1"/>
</dbReference>